<evidence type="ECO:0000259" key="1">
    <source>
        <dbReference type="Pfam" id="PF01370"/>
    </source>
</evidence>
<reference evidence="2" key="1">
    <citation type="submission" date="2018-05" db="EMBL/GenBank/DDBJ databases">
        <authorList>
            <person name="Lanie J.A."/>
            <person name="Ng W.-L."/>
            <person name="Kazmierczak K.M."/>
            <person name="Andrzejewski T.M."/>
            <person name="Davidsen T.M."/>
            <person name="Wayne K.J."/>
            <person name="Tettelin H."/>
            <person name="Glass J.I."/>
            <person name="Rusch D."/>
            <person name="Podicherti R."/>
            <person name="Tsui H.-C.T."/>
            <person name="Winkler M.E."/>
        </authorList>
    </citation>
    <scope>NUCLEOTIDE SEQUENCE</scope>
</reference>
<feature type="non-terminal residue" evidence="2">
    <location>
        <position position="163"/>
    </location>
</feature>
<dbReference type="InterPro" id="IPR050177">
    <property type="entry name" value="Lipid_A_modif_metabolic_enz"/>
</dbReference>
<dbReference type="InterPro" id="IPR036291">
    <property type="entry name" value="NAD(P)-bd_dom_sf"/>
</dbReference>
<feature type="non-terminal residue" evidence="2">
    <location>
        <position position="1"/>
    </location>
</feature>
<dbReference type="InterPro" id="IPR001509">
    <property type="entry name" value="Epimerase_deHydtase"/>
</dbReference>
<accession>A0A383ALW5</accession>
<dbReference type="AlphaFoldDB" id="A0A383ALW5"/>
<protein>
    <recommendedName>
        <fullName evidence="1">NAD-dependent epimerase/dehydratase domain-containing protein</fullName>
    </recommendedName>
</protein>
<proteinExistence type="predicted"/>
<dbReference type="SUPFAM" id="SSF51735">
    <property type="entry name" value="NAD(P)-binding Rossmann-fold domains"/>
    <property type="match status" value="1"/>
</dbReference>
<name>A0A383ALW5_9ZZZZ</name>
<evidence type="ECO:0000313" key="2">
    <source>
        <dbReference type="EMBL" id="SVE08560.1"/>
    </source>
</evidence>
<organism evidence="2">
    <name type="scientific">marine metagenome</name>
    <dbReference type="NCBI Taxonomy" id="408172"/>
    <lineage>
        <taxon>unclassified sequences</taxon>
        <taxon>metagenomes</taxon>
        <taxon>ecological metagenomes</taxon>
    </lineage>
</organism>
<feature type="domain" description="NAD-dependent epimerase/dehydratase" evidence="1">
    <location>
        <begin position="3"/>
        <end position="153"/>
    </location>
</feature>
<dbReference type="PANTHER" id="PTHR43245">
    <property type="entry name" value="BIFUNCTIONAL POLYMYXIN RESISTANCE PROTEIN ARNA"/>
    <property type="match status" value="1"/>
</dbReference>
<gene>
    <name evidence="2" type="ORF">METZ01_LOCUS461414</name>
</gene>
<dbReference type="EMBL" id="UINC01193115">
    <property type="protein sequence ID" value="SVE08560.1"/>
    <property type="molecule type" value="Genomic_DNA"/>
</dbReference>
<dbReference type="Pfam" id="PF01370">
    <property type="entry name" value="Epimerase"/>
    <property type="match status" value="1"/>
</dbReference>
<dbReference type="Gene3D" id="3.40.50.720">
    <property type="entry name" value="NAD(P)-binding Rossmann-like Domain"/>
    <property type="match status" value="1"/>
</dbReference>
<dbReference type="PANTHER" id="PTHR43245:SF23">
    <property type="entry name" value="NAD(P)-BINDING DOMAIN-CONTAINING PROTEIN"/>
    <property type="match status" value="1"/>
</dbReference>
<sequence>VNILVTGGAGYIGCVLVPALLGRNFKVRVLDNYMYGGRGLIPSLLDKNLELVRGDVRDVTILKDSLKGIDLVIHLAAIVGYPACKKYPDLARTVNHEATVLLEKTRDKQVPILFGSTGSNYGAVAGKACTEETPLNPLSLYGETKTQAEQHLLENANVICYRF</sequence>